<evidence type="ECO:0000313" key="2">
    <source>
        <dbReference type="Proteomes" id="UP001281147"/>
    </source>
</evidence>
<evidence type="ECO:0000313" key="1">
    <source>
        <dbReference type="EMBL" id="KAK3684599.1"/>
    </source>
</evidence>
<sequence>MAYEQSSDVEDWGRKESQKLLKNKSRTHFMNDVHEQVEQDYDEAIEMLENQHKALNNSANNFLSALDSIIGDDSQVSSNERVRNFDSLQNAADVLIKLTKKANRVISSEQDGPETYNQAREDDRERVKEILAAGKRVFDRDLDAVVHEARAKQLLGGKNEAAAQAIAVFGEGAMQAGDGDETEKALRYVQKGVRKMTKALDSAVIIGREGQVTVLMDG</sequence>
<gene>
    <name evidence="1" type="ORF">LTR37_020130</name>
</gene>
<dbReference type="EMBL" id="JAUTXU010000336">
    <property type="protein sequence ID" value="KAK3684599.1"/>
    <property type="molecule type" value="Genomic_DNA"/>
</dbReference>
<proteinExistence type="predicted"/>
<keyword evidence="2" id="KW-1185">Reference proteome</keyword>
<name>A0ACC3MC68_9PEZI</name>
<reference evidence="1" key="1">
    <citation type="submission" date="2023-07" db="EMBL/GenBank/DDBJ databases">
        <title>Black Yeasts Isolated from many extreme environments.</title>
        <authorList>
            <person name="Coleine C."/>
            <person name="Stajich J.E."/>
            <person name="Selbmann L."/>
        </authorList>
    </citation>
    <scope>NUCLEOTIDE SEQUENCE</scope>
    <source>
        <strain evidence="1">CCFEE 5714</strain>
    </source>
</reference>
<dbReference type="Proteomes" id="UP001281147">
    <property type="component" value="Unassembled WGS sequence"/>
</dbReference>
<organism evidence="1 2">
    <name type="scientific">Vermiconidia calcicola</name>
    <dbReference type="NCBI Taxonomy" id="1690605"/>
    <lineage>
        <taxon>Eukaryota</taxon>
        <taxon>Fungi</taxon>
        <taxon>Dikarya</taxon>
        <taxon>Ascomycota</taxon>
        <taxon>Pezizomycotina</taxon>
        <taxon>Dothideomycetes</taxon>
        <taxon>Dothideomycetidae</taxon>
        <taxon>Mycosphaerellales</taxon>
        <taxon>Extremaceae</taxon>
        <taxon>Vermiconidia</taxon>
    </lineage>
</organism>
<accession>A0ACC3MC68</accession>
<comment type="caution">
    <text evidence="1">The sequence shown here is derived from an EMBL/GenBank/DDBJ whole genome shotgun (WGS) entry which is preliminary data.</text>
</comment>
<protein>
    <submittedName>
        <fullName evidence="1">Uncharacterized protein</fullName>
    </submittedName>
</protein>